<keyword evidence="2" id="KW-1185">Reference proteome</keyword>
<comment type="caution">
    <text evidence="1">The sequence shown here is derived from an EMBL/GenBank/DDBJ whole genome shotgun (WGS) entry which is preliminary data.</text>
</comment>
<protein>
    <submittedName>
        <fullName evidence="1">DUF2252 family protein</fullName>
    </submittedName>
</protein>
<dbReference type="InterPro" id="IPR011009">
    <property type="entry name" value="Kinase-like_dom_sf"/>
</dbReference>
<dbReference type="Pfam" id="PF10009">
    <property type="entry name" value="DUF2252"/>
    <property type="match status" value="1"/>
</dbReference>
<gene>
    <name evidence="1" type="ORF">JQ615_30985</name>
</gene>
<proteinExistence type="predicted"/>
<dbReference type="PANTHER" id="PTHR39441:SF1">
    <property type="entry name" value="DUF2252 DOMAIN-CONTAINING PROTEIN"/>
    <property type="match status" value="1"/>
</dbReference>
<name>A0ABS5FSL8_9BRAD</name>
<accession>A0ABS5FSL8</accession>
<dbReference type="SUPFAM" id="SSF56112">
    <property type="entry name" value="Protein kinase-like (PK-like)"/>
    <property type="match status" value="1"/>
</dbReference>
<reference evidence="2" key="1">
    <citation type="journal article" date="2021" name="ISME J.">
        <title>Evolutionary origin and ecological implication of a unique nif island in free-living Bradyrhizobium lineages.</title>
        <authorList>
            <person name="Tao J."/>
        </authorList>
    </citation>
    <scope>NUCLEOTIDE SEQUENCE [LARGE SCALE GENOMIC DNA]</scope>
    <source>
        <strain evidence="2">SZCCT0434</strain>
    </source>
</reference>
<organism evidence="1 2">
    <name type="scientific">Bradyrhizobium jicamae</name>
    <dbReference type="NCBI Taxonomy" id="280332"/>
    <lineage>
        <taxon>Bacteria</taxon>
        <taxon>Pseudomonadati</taxon>
        <taxon>Pseudomonadota</taxon>
        <taxon>Alphaproteobacteria</taxon>
        <taxon>Hyphomicrobiales</taxon>
        <taxon>Nitrobacteraceae</taxon>
        <taxon>Bradyrhizobium</taxon>
    </lineage>
</organism>
<dbReference type="RefSeq" id="WP_212494496.1">
    <property type="nucleotide sequence ID" value="NZ_JAFCJH010000044.1"/>
</dbReference>
<dbReference type="PANTHER" id="PTHR39441">
    <property type="entry name" value="DUF2252 DOMAIN-CONTAINING PROTEIN"/>
    <property type="match status" value="1"/>
</dbReference>
<evidence type="ECO:0000313" key="2">
    <source>
        <dbReference type="Proteomes" id="UP001315278"/>
    </source>
</evidence>
<dbReference type="Proteomes" id="UP001315278">
    <property type="component" value="Unassembled WGS sequence"/>
</dbReference>
<dbReference type="InterPro" id="IPR018721">
    <property type="entry name" value="DUF2252"/>
</dbReference>
<evidence type="ECO:0000313" key="1">
    <source>
        <dbReference type="EMBL" id="MBR0799806.1"/>
    </source>
</evidence>
<dbReference type="EMBL" id="JAFCJH010000044">
    <property type="protein sequence ID" value="MBR0799806.1"/>
    <property type="molecule type" value="Genomic_DNA"/>
</dbReference>
<sequence>MALKRDENPTSPGSRRRLLEKQRLQKMARSPHSFVRGSTDLFYELLSEQNDHIPSGPAIWICGDCHTGNLGPLANADGEVEIEIRDLDQTVTSNPAYDLIRLALSLAMTARGSDLPGIVTEKMIEQMVGGYREALSGRPQLKDRPSSIRVAMKKAVAGSWKKLAKRSIEDTKPDIPRGHSFWDLSRREEGALKKLILSDEVVQLATLLRSRESNSDVTLLDAAYWRRGCSSLGLFRSAVLLGVDAGDEHSYCLLDIKQAVKPAAPSCKGAKINGNNAARVVEGASKLSPFLGERMIACSLLGRDVFVRELLPQDLKLDIENLKPREAVHVGRYLAAVVGRAHARQMDTSTRKNWRTELGRARSKSLDAPSWLWASVLSLIAKHETAYLEHCRHYAWVFKNALGL</sequence>